<feature type="non-terminal residue" evidence="1">
    <location>
        <position position="304"/>
    </location>
</feature>
<feature type="non-terminal residue" evidence="1">
    <location>
        <position position="1"/>
    </location>
</feature>
<dbReference type="OrthoDB" id="971127at2759"/>
<accession>A0A7J9CBB2</accession>
<keyword evidence="2" id="KW-1185">Reference proteome</keyword>
<dbReference type="EMBL" id="JABEZY010000009">
    <property type="protein sequence ID" value="MBA0745741.1"/>
    <property type="molecule type" value="Genomic_DNA"/>
</dbReference>
<evidence type="ECO:0000313" key="2">
    <source>
        <dbReference type="Proteomes" id="UP000593579"/>
    </source>
</evidence>
<proteinExistence type="predicted"/>
<reference evidence="1 2" key="1">
    <citation type="journal article" date="2019" name="Genome Biol. Evol.">
        <title>Insights into the evolution of the New World diploid cottons (Gossypium, subgenus Houzingenia) based on genome sequencing.</title>
        <authorList>
            <person name="Grover C.E."/>
            <person name="Arick M.A. 2nd"/>
            <person name="Thrash A."/>
            <person name="Conover J.L."/>
            <person name="Sanders W.S."/>
            <person name="Peterson D.G."/>
            <person name="Frelichowski J.E."/>
            <person name="Scheffler J.A."/>
            <person name="Scheffler B.E."/>
            <person name="Wendel J.F."/>
        </authorList>
    </citation>
    <scope>NUCLEOTIDE SEQUENCE [LARGE SCALE GENOMIC DNA]</scope>
    <source>
        <strain evidence="1">5</strain>
        <tissue evidence="1">Leaf</tissue>
    </source>
</reference>
<organism evidence="1 2">
    <name type="scientific">Gossypium gossypioides</name>
    <name type="common">Mexican cotton</name>
    <name type="synonym">Selera gossypioides</name>
    <dbReference type="NCBI Taxonomy" id="34282"/>
    <lineage>
        <taxon>Eukaryota</taxon>
        <taxon>Viridiplantae</taxon>
        <taxon>Streptophyta</taxon>
        <taxon>Embryophyta</taxon>
        <taxon>Tracheophyta</taxon>
        <taxon>Spermatophyta</taxon>
        <taxon>Magnoliopsida</taxon>
        <taxon>eudicotyledons</taxon>
        <taxon>Gunneridae</taxon>
        <taxon>Pentapetalae</taxon>
        <taxon>rosids</taxon>
        <taxon>malvids</taxon>
        <taxon>Malvales</taxon>
        <taxon>Malvaceae</taxon>
        <taxon>Malvoideae</taxon>
        <taxon>Gossypium</taxon>
    </lineage>
</organism>
<evidence type="ECO:0000313" key="1">
    <source>
        <dbReference type="EMBL" id="MBA0745741.1"/>
    </source>
</evidence>
<sequence length="304" mass="33966">ALPSTEAICNKLLQLPRIPSLLKFARRDQYAEMEERKWPAGVLGTQDCISEIDSTGLLISLLLRSLGESLAMDSSIFTKAWVDTAGSGGIKGYHAIKRWQSQAAAADPDFFHRTVHVKDEEESNTSSRQLTWKHDERANENSISQVAVSKERFKNDPRGADHIKHAVVVYVGSLLMPLYKARKIDKDGNKSIMKKTATKYYLVANISFWNSRLENIVVLGNGQREITDRMFRRYGSRLGATGWCSVEGGNEARAGDEVDIPKLIQRLNLITFPMDMRMSSGLASGLVGFSAARKHVSDTYSQIR</sequence>
<protein>
    <submittedName>
        <fullName evidence="1">Uncharacterized protein</fullName>
    </submittedName>
</protein>
<name>A0A7J9CBB2_GOSGO</name>
<gene>
    <name evidence="1" type="ORF">Gogos_008304</name>
</gene>
<comment type="caution">
    <text evidence="1">The sequence shown here is derived from an EMBL/GenBank/DDBJ whole genome shotgun (WGS) entry which is preliminary data.</text>
</comment>
<dbReference type="Proteomes" id="UP000593579">
    <property type="component" value="Unassembled WGS sequence"/>
</dbReference>
<dbReference type="AlphaFoldDB" id="A0A7J9CBB2"/>